<comment type="caution">
    <text evidence="1">The sequence shown here is derived from an EMBL/GenBank/DDBJ whole genome shotgun (WGS) entry which is preliminary data.</text>
</comment>
<reference evidence="1 2" key="1">
    <citation type="submission" date="2020-08" db="EMBL/GenBank/DDBJ databases">
        <title>Genomic Encyclopedia of Type Strains, Phase IV (KMG-IV): sequencing the most valuable type-strain genomes for metagenomic binning, comparative biology and taxonomic classification.</title>
        <authorList>
            <person name="Goeker M."/>
        </authorList>
    </citation>
    <scope>NUCLEOTIDE SEQUENCE [LARGE SCALE GENOMIC DNA]</scope>
    <source>
        <strain evidence="1 2">DSM 11099</strain>
    </source>
</reference>
<evidence type="ECO:0000313" key="1">
    <source>
        <dbReference type="EMBL" id="MBB6012084.1"/>
    </source>
</evidence>
<name>A0A7W9S1A9_9HYPH</name>
<keyword evidence="2" id="KW-1185">Reference proteome</keyword>
<sequence length="43" mass="4718">MTAGTMTDRRFPGTAVRKGVDMAGRAARATTYHAPRAADLRRR</sequence>
<dbReference type="RefSeq" id="WP_281379405.1">
    <property type="nucleotide sequence ID" value="NZ_JACHEU010000001.1"/>
</dbReference>
<organism evidence="1 2">
    <name type="scientific">Aquamicrobium lusatiense</name>
    <dbReference type="NCBI Taxonomy" id="89772"/>
    <lineage>
        <taxon>Bacteria</taxon>
        <taxon>Pseudomonadati</taxon>
        <taxon>Pseudomonadota</taxon>
        <taxon>Alphaproteobacteria</taxon>
        <taxon>Hyphomicrobiales</taxon>
        <taxon>Phyllobacteriaceae</taxon>
        <taxon>Aquamicrobium</taxon>
    </lineage>
</organism>
<protein>
    <submittedName>
        <fullName evidence="1">Uncharacterized protein</fullName>
    </submittedName>
</protein>
<dbReference type="EMBL" id="JACHEU010000001">
    <property type="protein sequence ID" value="MBB6012084.1"/>
    <property type="molecule type" value="Genomic_DNA"/>
</dbReference>
<dbReference type="AlphaFoldDB" id="A0A7W9S1A9"/>
<proteinExistence type="predicted"/>
<evidence type="ECO:0000313" key="2">
    <source>
        <dbReference type="Proteomes" id="UP000533306"/>
    </source>
</evidence>
<gene>
    <name evidence="1" type="ORF">HNR59_001429</name>
</gene>
<dbReference type="Proteomes" id="UP000533306">
    <property type="component" value="Unassembled WGS sequence"/>
</dbReference>
<accession>A0A7W9S1A9</accession>